<dbReference type="InterPro" id="IPR045214">
    <property type="entry name" value="Surf1/Surf4"/>
</dbReference>
<dbReference type="Pfam" id="PF02104">
    <property type="entry name" value="SURF1"/>
    <property type="match status" value="1"/>
</dbReference>
<keyword evidence="5 6" id="KW-0472">Membrane</keyword>
<evidence type="ECO:0000256" key="1">
    <source>
        <dbReference type="ARBA" id="ARBA00004370"/>
    </source>
</evidence>
<comment type="similarity">
    <text evidence="2 6">Belongs to the SURF1 family.</text>
</comment>
<evidence type="ECO:0000313" key="8">
    <source>
        <dbReference type="Proteomes" id="UP000243924"/>
    </source>
</evidence>
<evidence type="ECO:0000256" key="5">
    <source>
        <dbReference type="ARBA" id="ARBA00023136"/>
    </source>
</evidence>
<evidence type="ECO:0000256" key="3">
    <source>
        <dbReference type="ARBA" id="ARBA00022692"/>
    </source>
</evidence>
<evidence type="ECO:0000256" key="2">
    <source>
        <dbReference type="ARBA" id="ARBA00007165"/>
    </source>
</evidence>
<keyword evidence="6" id="KW-1003">Cell membrane</keyword>
<gene>
    <name evidence="7" type="ORF">SAMN05216210_3428</name>
</gene>
<dbReference type="InterPro" id="IPR002994">
    <property type="entry name" value="Surf1/Shy1"/>
</dbReference>
<sequence length="260" mass="28692">MQQSIDPLGGVVDNRMPADINSRQFAPGWPLWLFTLGFLPVLISLGFWQLERAEEKRVLDRQLSAAQAQPAVPLSSLGPSAETDWRAVTLQGYFDPQLIWLLDNRIRGGVAGVEVLQILHLADSAEPVLINRGWLAWPDRSELPQIPTPEQLQFLHAEVLPPVDSGFTLGDNDAAGWPRLISRIELELMAEQAGLADRPQRLRLREPGPASFTLDWPGLPTSASKHTGYAVQWFAMALALIALFVWAGLRPASGGNNKNE</sequence>
<accession>A0A1H2HZ46</accession>
<dbReference type="GO" id="GO:0005886">
    <property type="term" value="C:plasma membrane"/>
    <property type="evidence" value="ECO:0007669"/>
    <property type="project" value="UniProtKB-SubCell"/>
</dbReference>
<keyword evidence="4 6" id="KW-1133">Transmembrane helix</keyword>
<evidence type="ECO:0000256" key="4">
    <source>
        <dbReference type="ARBA" id="ARBA00022989"/>
    </source>
</evidence>
<feature type="transmembrane region" description="Helical" evidence="6">
    <location>
        <begin position="29"/>
        <end position="48"/>
    </location>
</feature>
<dbReference type="EMBL" id="LT629787">
    <property type="protein sequence ID" value="SDU37171.1"/>
    <property type="molecule type" value="Genomic_DNA"/>
</dbReference>
<dbReference type="PROSITE" id="PS50895">
    <property type="entry name" value="SURF1"/>
    <property type="match status" value="1"/>
</dbReference>
<evidence type="ECO:0000313" key="7">
    <source>
        <dbReference type="EMBL" id="SDU37171.1"/>
    </source>
</evidence>
<dbReference type="PANTHER" id="PTHR23427:SF2">
    <property type="entry name" value="SURFEIT LOCUS PROTEIN 1"/>
    <property type="match status" value="1"/>
</dbReference>
<protein>
    <recommendedName>
        <fullName evidence="6">SURF1-like protein</fullName>
    </recommendedName>
</protein>
<dbReference type="PANTHER" id="PTHR23427">
    <property type="entry name" value="SURFEIT LOCUS PROTEIN"/>
    <property type="match status" value="1"/>
</dbReference>
<keyword evidence="8" id="KW-1185">Reference proteome</keyword>
<dbReference type="STRING" id="1434072.SAMN05216210_3428"/>
<organism evidence="7 8">
    <name type="scientific">Halopseudomonas salegens</name>
    <dbReference type="NCBI Taxonomy" id="1434072"/>
    <lineage>
        <taxon>Bacteria</taxon>
        <taxon>Pseudomonadati</taxon>
        <taxon>Pseudomonadota</taxon>
        <taxon>Gammaproteobacteria</taxon>
        <taxon>Pseudomonadales</taxon>
        <taxon>Pseudomonadaceae</taxon>
        <taxon>Halopseudomonas</taxon>
    </lineage>
</organism>
<proteinExistence type="inferred from homology"/>
<comment type="subcellular location">
    <subcellularLocation>
        <location evidence="6">Cell membrane</location>
        <topology evidence="6">Multi-pass membrane protein</topology>
    </subcellularLocation>
    <subcellularLocation>
        <location evidence="1">Membrane</location>
    </subcellularLocation>
</comment>
<dbReference type="Proteomes" id="UP000243924">
    <property type="component" value="Chromosome I"/>
</dbReference>
<feature type="transmembrane region" description="Helical" evidence="6">
    <location>
        <begin position="229"/>
        <end position="249"/>
    </location>
</feature>
<name>A0A1H2HZ46_9GAMM</name>
<reference evidence="8" key="1">
    <citation type="submission" date="2016-10" db="EMBL/GenBank/DDBJ databases">
        <authorList>
            <person name="Varghese N."/>
            <person name="Submissions S."/>
        </authorList>
    </citation>
    <scope>NUCLEOTIDE SEQUENCE [LARGE SCALE GENOMIC DNA]</scope>
    <source>
        <strain evidence="8">CECT 8338</strain>
    </source>
</reference>
<evidence type="ECO:0000256" key="6">
    <source>
        <dbReference type="RuleBase" id="RU363076"/>
    </source>
</evidence>
<keyword evidence="3 6" id="KW-0812">Transmembrane</keyword>
<dbReference type="AlphaFoldDB" id="A0A1H2HZ46"/>
<dbReference type="CDD" id="cd06662">
    <property type="entry name" value="SURF1"/>
    <property type="match status" value="1"/>
</dbReference>